<keyword evidence="7" id="KW-0378">Hydrolase</keyword>
<keyword evidence="8" id="KW-0720">Serine protease</keyword>
<keyword evidence="6" id="KW-0574">Periplasm</keyword>
<evidence type="ECO:0000256" key="7">
    <source>
        <dbReference type="ARBA" id="ARBA00022801"/>
    </source>
</evidence>
<dbReference type="InterPro" id="IPR036034">
    <property type="entry name" value="PDZ_sf"/>
</dbReference>
<dbReference type="PANTHER" id="PTHR43343">
    <property type="entry name" value="PEPTIDASE S12"/>
    <property type="match status" value="1"/>
</dbReference>
<accession>A0A2G6E6Z5</accession>
<dbReference type="InterPro" id="IPR011782">
    <property type="entry name" value="Pept_S1C_Do"/>
</dbReference>
<evidence type="ECO:0000256" key="10">
    <source>
        <dbReference type="PIRSR" id="PIRSR611782-2"/>
    </source>
</evidence>
<proteinExistence type="inferred from homology"/>
<dbReference type="SMART" id="SM00228">
    <property type="entry name" value="PDZ"/>
    <property type="match status" value="2"/>
</dbReference>
<comment type="subcellular location">
    <subcellularLocation>
        <location evidence="1">Periplasm</location>
    </subcellularLocation>
</comment>
<sequence length="525" mass="57912">MGKSVFSERPKDVFTANARIPRTSVPSVCVERPGRRIFTLPHALNRNNAMRLVTEQDVCRALNMYIHIRHSLLIMFILLSLYAPSTIPAAQNAMALRRTPTVIAVEKISPAVVNISTEQLVRSRSSQGFSDPFFDRFFRDFLDPRPRRQYKQNSLGSGVIIDARGYVLTNYHVIARASKITVTLADQREFNAEIAGSDPKSDLAVLKLLTTAELPVAAMGRSDDIMIGEPVIAIGNPFGLSHTITTGVISAVNRSIRVEDDRIFRGLLQTDTPINPGNSGGPLINILGDVIGVNTAIYGDAEGIGFAIPIEKVIRIIDDLIGYGRVRAAWLGIQVQDITPAIARYFKYDGSDGVLVAQVVEGSSAHKSDLRQGDILLEINGHALRDLQSYNAILSEYTADDLLTLSLLRKGEQQTVNVYAEEFTIEQAARFAQHSFGFSVAAIDEAKARKYRLRTLQGVVISGMRDSSAAFQAGLEPGDVIRQIEGIQIHDMEDFRQVMMALGQAHSVVFLIQRGERGYYVTLER</sequence>
<dbReference type="Gene3D" id="2.30.42.10">
    <property type="match status" value="2"/>
</dbReference>
<dbReference type="GO" id="GO:0006508">
    <property type="term" value="P:proteolysis"/>
    <property type="evidence" value="ECO:0007669"/>
    <property type="project" value="UniProtKB-KW"/>
</dbReference>
<keyword evidence="4" id="KW-0732">Signal</keyword>
<dbReference type="AlphaFoldDB" id="A0A2G6E6Z5"/>
<dbReference type="PROSITE" id="PS50106">
    <property type="entry name" value="PDZ"/>
    <property type="match status" value="2"/>
</dbReference>
<dbReference type="InterPro" id="IPR009003">
    <property type="entry name" value="Peptidase_S1_PA"/>
</dbReference>
<feature type="binding site" evidence="10">
    <location>
        <begin position="277"/>
        <end position="279"/>
    </location>
    <ligand>
        <name>substrate</name>
    </ligand>
</feature>
<evidence type="ECO:0000256" key="3">
    <source>
        <dbReference type="ARBA" id="ARBA00022670"/>
    </source>
</evidence>
<evidence type="ECO:0000256" key="2">
    <source>
        <dbReference type="ARBA" id="ARBA00010541"/>
    </source>
</evidence>
<feature type="active site" description="Charge relay system" evidence="9">
    <location>
        <position position="279"/>
    </location>
</feature>
<comment type="caution">
    <text evidence="12">The sequence shown here is derived from an EMBL/GenBank/DDBJ whole genome shotgun (WGS) entry which is preliminary data.</text>
</comment>
<evidence type="ECO:0000256" key="4">
    <source>
        <dbReference type="ARBA" id="ARBA00022729"/>
    </source>
</evidence>
<dbReference type="SUPFAM" id="SSF50156">
    <property type="entry name" value="PDZ domain-like"/>
    <property type="match status" value="2"/>
</dbReference>
<dbReference type="NCBIfam" id="TIGR02037">
    <property type="entry name" value="degP_htrA_DO"/>
    <property type="match status" value="1"/>
</dbReference>
<feature type="active site" description="Charge relay system" evidence="9">
    <location>
        <position position="202"/>
    </location>
</feature>
<evidence type="ECO:0000256" key="5">
    <source>
        <dbReference type="ARBA" id="ARBA00022737"/>
    </source>
</evidence>
<keyword evidence="5" id="KW-0677">Repeat</keyword>
<evidence type="ECO:0000256" key="1">
    <source>
        <dbReference type="ARBA" id="ARBA00004418"/>
    </source>
</evidence>
<reference evidence="12 13" key="1">
    <citation type="submission" date="2017-10" db="EMBL/GenBank/DDBJ databases">
        <title>Novel microbial diversity and functional potential in the marine mammal oral microbiome.</title>
        <authorList>
            <person name="Dudek N.K."/>
            <person name="Sun C.L."/>
            <person name="Burstein D."/>
            <person name="Kantor R.S."/>
            <person name="Aliaga Goltsman D.S."/>
            <person name="Bik E.M."/>
            <person name="Thomas B.C."/>
            <person name="Banfield J.F."/>
            <person name="Relman D.A."/>
        </authorList>
    </citation>
    <scope>NUCLEOTIDE SEQUENCE [LARGE SCALE GENOMIC DNA]</scope>
    <source>
        <strain evidence="12">DOLZORAL124_49_17</strain>
    </source>
</reference>
<evidence type="ECO:0000313" key="12">
    <source>
        <dbReference type="EMBL" id="PID57548.1"/>
    </source>
</evidence>
<comment type="similarity">
    <text evidence="2">Belongs to the peptidase S1C family.</text>
</comment>
<evidence type="ECO:0000256" key="6">
    <source>
        <dbReference type="ARBA" id="ARBA00022764"/>
    </source>
</evidence>
<feature type="binding site" evidence="10">
    <location>
        <position position="172"/>
    </location>
    <ligand>
        <name>substrate</name>
    </ligand>
</feature>
<evidence type="ECO:0000313" key="13">
    <source>
        <dbReference type="Proteomes" id="UP000229740"/>
    </source>
</evidence>
<feature type="domain" description="PDZ" evidence="11">
    <location>
        <begin position="422"/>
        <end position="516"/>
    </location>
</feature>
<keyword evidence="3 12" id="KW-0645">Protease</keyword>
<dbReference type="InterPro" id="IPR051201">
    <property type="entry name" value="Chloro_Bact_Ser_Proteases"/>
</dbReference>
<dbReference type="EMBL" id="PDPS01000026">
    <property type="protein sequence ID" value="PID57548.1"/>
    <property type="molecule type" value="Genomic_DNA"/>
</dbReference>
<feature type="domain" description="PDZ" evidence="11">
    <location>
        <begin position="320"/>
        <end position="411"/>
    </location>
</feature>
<dbReference type="InterPro" id="IPR001940">
    <property type="entry name" value="Peptidase_S1C"/>
</dbReference>
<evidence type="ECO:0000256" key="8">
    <source>
        <dbReference type="ARBA" id="ARBA00022825"/>
    </source>
</evidence>
<feature type="active site" description="Charge relay system" evidence="9">
    <location>
        <position position="172"/>
    </location>
</feature>
<feature type="binding site" evidence="10">
    <location>
        <position position="118"/>
    </location>
    <ligand>
        <name>substrate</name>
    </ligand>
</feature>
<dbReference type="InterPro" id="IPR043504">
    <property type="entry name" value="Peptidase_S1_PA_chymotrypsin"/>
</dbReference>
<dbReference type="SUPFAM" id="SSF50494">
    <property type="entry name" value="Trypsin-like serine proteases"/>
    <property type="match status" value="1"/>
</dbReference>
<dbReference type="InterPro" id="IPR001478">
    <property type="entry name" value="PDZ"/>
</dbReference>
<dbReference type="GO" id="GO:0042597">
    <property type="term" value="C:periplasmic space"/>
    <property type="evidence" value="ECO:0007669"/>
    <property type="project" value="UniProtKB-SubCell"/>
</dbReference>
<dbReference type="PRINTS" id="PR00834">
    <property type="entry name" value="PROTEASES2C"/>
</dbReference>
<dbReference type="InterPro" id="IPR041489">
    <property type="entry name" value="PDZ_6"/>
</dbReference>
<gene>
    <name evidence="12" type="ORF">CSB45_06890</name>
</gene>
<dbReference type="GO" id="GO:0004252">
    <property type="term" value="F:serine-type endopeptidase activity"/>
    <property type="evidence" value="ECO:0007669"/>
    <property type="project" value="InterPro"/>
</dbReference>
<dbReference type="Gene3D" id="2.40.10.10">
    <property type="entry name" value="Trypsin-like serine proteases"/>
    <property type="match status" value="2"/>
</dbReference>
<protein>
    <submittedName>
        <fullName evidence="12">Serine protease Do</fullName>
    </submittedName>
</protein>
<evidence type="ECO:0000256" key="9">
    <source>
        <dbReference type="PIRSR" id="PIRSR611782-1"/>
    </source>
</evidence>
<dbReference type="Pfam" id="PF17820">
    <property type="entry name" value="PDZ_6"/>
    <property type="match status" value="1"/>
</dbReference>
<evidence type="ECO:0000259" key="11">
    <source>
        <dbReference type="PROSITE" id="PS50106"/>
    </source>
</evidence>
<organism evidence="12 13">
    <name type="scientific">candidate division KSB3 bacterium</name>
    <dbReference type="NCBI Taxonomy" id="2044937"/>
    <lineage>
        <taxon>Bacteria</taxon>
        <taxon>candidate division KSB3</taxon>
    </lineage>
</organism>
<name>A0A2G6E6Z5_9BACT</name>
<dbReference type="Pfam" id="PF13365">
    <property type="entry name" value="Trypsin_2"/>
    <property type="match status" value="1"/>
</dbReference>
<dbReference type="PANTHER" id="PTHR43343:SF3">
    <property type="entry name" value="PROTEASE DO-LIKE 8, CHLOROPLASTIC"/>
    <property type="match status" value="1"/>
</dbReference>
<dbReference type="Proteomes" id="UP000229740">
    <property type="component" value="Unassembled WGS sequence"/>
</dbReference>
<feature type="binding site" evidence="10">
    <location>
        <position position="202"/>
    </location>
    <ligand>
        <name>substrate</name>
    </ligand>
</feature>
<dbReference type="Pfam" id="PF13180">
    <property type="entry name" value="PDZ_2"/>
    <property type="match status" value="1"/>
</dbReference>